<evidence type="ECO:0000256" key="1">
    <source>
        <dbReference type="SAM" id="MobiDB-lite"/>
    </source>
</evidence>
<organism evidence="2 3">
    <name type="scientific">Mycena sanguinolenta</name>
    <dbReference type="NCBI Taxonomy" id="230812"/>
    <lineage>
        <taxon>Eukaryota</taxon>
        <taxon>Fungi</taxon>
        <taxon>Dikarya</taxon>
        <taxon>Basidiomycota</taxon>
        <taxon>Agaricomycotina</taxon>
        <taxon>Agaricomycetes</taxon>
        <taxon>Agaricomycetidae</taxon>
        <taxon>Agaricales</taxon>
        <taxon>Marasmiineae</taxon>
        <taxon>Mycenaceae</taxon>
        <taxon>Mycena</taxon>
    </lineage>
</organism>
<dbReference type="Proteomes" id="UP000623467">
    <property type="component" value="Unassembled WGS sequence"/>
</dbReference>
<sequence>MRRIRGGPVLQPFIDDRPPADPALAGNVFATGPFATSSNATAGAAGASDACEGTSTFLAVGAATTAVRRYPAEKTQEMGYTNTYSQAGPSGQVSRQPSQSTQADISPLDTQLPLSEKRRETESPSGTQTSARERYLEQRLATLEAHVAAYLPPPYEQPES</sequence>
<accession>A0A8H7DM07</accession>
<reference evidence="2" key="1">
    <citation type="submission" date="2020-05" db="EMBL/GenBank/DDBJ databases">
        <title>Mycena genomes resolve the evolution of fungal bioluminescence.</title>
        <authorList>
            <person name="Tsai I.J."/>
        </authorList>
    </citation>
    <scope>NUCLEOTIDE SEQUENCE</scope>
    <source>
        <strain evidence="2">160909Yilan</strain>
    </source>
</reference>
<dbReference type="AlphaFoldDB" id="A0A8H7DM07"/>
<dbReference type="EMBL" id="JACAZH010000001">
    <property type="protein sequence ID" value="KAF7377293.1"/>
    <property type="molecule type" value="Genomic_DNA"/>
</dbReference>
<feature type="region of interest" description="Disordered" evidence="1">
    <location>
        <begin position="72"/>
        <end position="136"/>
    </location>
</feature>
<feature type="compositionally biased region" description="Polar residues" evidence="1">
    <location>
        <begin position="78"/>
        <end position="113"/>
    </location>
</feature>
<protein>
    <submittedName>
        <fullName evidence="2">Uncharacterized protein</fullName>
    </submittedName>
</protein>
<proteinExistence type="predicted"/>
<gene>
    <name evidence="2" type="ORF">MSAN_00149600</name>
</gene>
<keyword evidence="3" id="KW-1185">Reference proteome</keyword>
<evidence type="ECO:0000313" key="3">
    <source>
        <dbReference type="Proteomes" id="UP000623467"/>
    </source>
</evidence>
<feature type="region of interest" description="Disordered" evidence="1">
    <location>
        <begin position="1"/>
        <end position="20"/>
    </location>
</feature>
<comment type="caution">
    <text evidence="2">The sequence shown here is derived from an EMBL/GenBank/DDBJ whole genome shotgun (WGS) entry which is preliminary data.</text>
</comment>
<dbReference type="OrthoDB" id="3049350at2759"/>
<evidence type="ECO:0000313" key="2">
    <source>
        <dbReference type="EMBL" id="KAF7377293.1"/>
    </source>
</evidence>
<name>A0A8H7DM07_9AGAR</name>